<reference evidence="12" key="1">
    <citation type="journal article" date="2017" name="Environ. Microbiol. Rep.">
        <title>Genetic Diversity of Marine Anaerobic Ammonium-Oxidizing Bacteria as Revealed by Genomic and Proteomic Analyses of 'Candidatus Scalindua japonica'.</title>
        <authorList>
            <person name="Oshiki M."/>
            <person name="Mizuto K."/>
            <person name="Kimura Z."/>
            <person name="Kindaichi T."/>
            <person name="Satoh H."/>
            <person name="Okabe S."/>
        </authorList>
    </citation>
    <scope>NUCLEOTIDE SEQUENCE [LARGE SCALE GENOMIC DNA]</scope>
    <source>
        <strain evidence="12">husup-a2</strain>
    </source>
</reference>
<keyword evidence="7" id="KW-0175">Coiled coil</keyword>
<gene>
    <name evidence="11" type="primary">pilF</name>
    <name evidence="11" type="ORF">SCALIN_C03_0024</name>
</gene>
<dbReference type="AlphaFoldDB" id="A0A286TU06"/>
<evidence type="ECO:0000256" key="8">
    <source>
        <dbReference type="ARBA" id="ARBA00023175"/>
    </source>
</evidence>
<protein>
    <submittedName>
        <fullName evidence="11">Tfp pilus assembly protein</fullName>
    </submittedName>
</protein>
<keyword evidence="9" id="KW-0206">Cytoskeleton</keyword>
<dbReference type="InterPro" id="IPR035451">
    <property type="entry name" value="Ada-like_dom_sf"/>
</dbReference>
<keyword evidence="8" id="KW-0505">Motor protein</keyword>
<evidence type="ECO:0000313" key="11">
    <source>
        <dbReference type="EMBL" id="GAX59367.1"/>
    </source>
</evidence>
<evidence type="ECO:0000256" key="4">
    <source>
        <dbReference type="ARBA" id="ARBA00022701"/>
    </source>
</evidence>
<evidence type="ECO:0000256" key="3">
    <source>
        <dbReference type="ARBA" id="ARBA00022490"/>
    </source>
</evidence>
<dbReference type="SMART" id="SM00028">
    <property type="entry name" value="TPR"/>
    <property type="match status" value="4"/>
</dbReference>
<dbReference type="GO" id="GO:0007018">
    <property type="term" value="P:microtubule-based movement"/>
    <property type="evidence" value="ECO:0007669"/>
    <property type="project" value="TreeGrafter"/>
</dbReference>
<evidence type="ECO:0000256" key="5">
    <source>
        <dbReference type="ARBA" id="ARBA00022737"/>
    </source>
</evidence>
<dbReference type="PANTHER" id="PTHR45783">
    <property type="entry name" value="KINESIN LIGHT CHAIN"/>
    <property type="match status" value="1"/>
</dbReference>
<comment type="subcellular location">
    <subcellularLocation>
        <location evidence="1">Cytoplasm</location>
        <location evidence="1">Cytoskeleton</location>
    </subcellularLocation>
</comment>
<name>A0A286TU06_9BACT</name>
<dbReference type="Pfam" id="PF13424">
    <property type="entry name" value="TPR_12"/>
    <property type="match status" value="2"/>
</dbReference>
<dbReference type="PRINTS" id="PR00381">
    <property type="entry name" value="KINESINLIGHT"/>
</dbReference>
<comment type="caution">
    <text evidence="11">The sequence shown here is derived from an EMBL/GenBank/DDBJ whole genome shotgun (WGS) entry which is preliminary data.</text>
</comment>
<evidence type="ECO:0000256" key="7">
    <source>
        <dbReference type="ARBA" id="ARBA00023054"/>
    </source>
</evidence>
<dbReference type="InterPro" id="IPR011990">
    <property type="entry name" value="TPR-like_helical_dom_sf"/>
</dbReference>
<dbReference type="Proteomes" id="UP000218542">
    <property type="component" value="Unassembled WGS sequence"/>
</dbReference>
<proteinExistence type="inferred from homology"/>
<dbReference type="GO" id="GO:0005874">
    <property type="term" value="C:microtubule"/>
    <property type="evidence" value="ECO:0007669"/>
    <property type="project" value="UniProtKB-KW"/>
</dbReference>
<dbReference type="EMBL" id="BAOS01000003">
    <property type="protein sequence ID" value="GAX59367.1"/>
    <property type="molecule type" value="Genomic_DNA"/>
</dbReference>
<feature type="repeat" description="TPR" evidence="10">
    <location>
        <begin position="45"/>
        <end position="78"/>
    </location>
</feature>
<dbReference type="Gene3D" id="1.25.40.10">
    <property type="entry name" value="Tetratricopeptide repeat domain"/>
    <property type="match status" value="1"/>
</dbReference>
<dbReference type="GO" id="GO:0005737">
    <property type="term" value="C:cytoplasm"/>
    <property type="evidence" value="ECO:0007669"/>
    <property type="project" value="TreeGrafter"/>
</dbReference>
<dbReference type="Gene3D" id="3.40.10.10">
    <property type="entry name" value="DNA Methylphosphotriester Repair Domain"/>
    <property type="match status" value="1"/>
</dbReference>
<keyword evidence="3" id="KW-0963">Cytoplasm</keyword>
<evidence type="ECO:0000256" key="10">
    <source>
        <dbReference type="PROSITE-ProRule" id="PRU00339"/>
    </source>
</evidence>
<keyword evidence="5" id="KW-0677">Repeat</keyword>
<keyword evidence="4" id="KW-0493">Microtubule</keyword>
<dbReference type="SUPFAM" id="SSF57884">
    <property type="entry name" value="Ada DNA repair protein, N-terminal domain (N-Ada 10)"/>
    <property type="match status" value="1"/>
</dbReference>
<organism evidence="11 12">
    <name type="scientific">Candidatus Scalindua japonica</name>
    <dbReference type="NCBI Taxonomy" id="1284222"/>
    <lineage>
        <taxon>Bacteria</taxon>
        <taxon>Pseudomonadati</taxon>
        <taxon>Planctomycetota</taxon>
        <taxon>Candidatus Brocadiia</taxon>
        <taxon>Candidatus Brocadiales</taxon>
        <taxon>Candidatus Scalinduaceae</taxon>
        <taxon>Candidatus Scalindua</taxon>
    </lineage>
</organism>
<evidence type="ECO:0000256" key="2">
    <source>
        <dbReference type="ARBA" id="ARBA00009622"/>
    </source>
</evidence>
<evidence type="ECO:0000313" key="12">
    <source>
        <dbReference type="Proteomes" id="UP000218542"/>
    </source>
</evidence>
<keyword evidence="12" id="KW-1185">Reference proteome</keyword>
<dbReference type="SUPFAM" id="SSF48452">
    <property type="entry name" value="TPR-like"/>
    <property type="match status" value="1"/>
</dbReference>
<comment type="similarity">
    <text evidence="2">Belongs to the kinesin light chain family.</text>
</comment>
<keyword evidence="6 10" id="KW-0802">TPR repeat</keyword>
<feature type="repeat" description="TPR" evidence="10">
    <location>
        <begin position="87"/>
        <end position="120"/>
    </location>
</feature>
<dbReference type="InterPro" id="IPR019734">
    <property type="entry name" value="TPR_rpt"/>
</dbReference>
<sequence length="233" mass="26006">MSLTELQTKALVLNKKGQYHEAVKAAEKALEITEEKFGSDHPETAASMTILGLLYFSHGKYSNTEPLYVQALKINEAALGKDHVNVAADLDNLALLYQAQGRLSESIPLYKRALQIKEKTLEPGHQDIATLLNNLITLYTAQGRHSMAKHYHDHLQSTWDSALKQEPGTRPGKQGTTQTLNRWKGHVYSSKFSRNFHLPDCEELPSSPDDTIDFQSREHAIRDGAVPCSVCNP</sequence>
<evidence type="ECO:0000256" key="6">
    <source>
        <dbReference type="ARBA" id="ARBA00022803"/>
    </source>
</evidence>
<dbReference type="PROSITE" id="PS50005">
    <property type="entry name" value="TPR"/>
    <property type="match status" value="2"/>
</dbReference>
<dbReference type="PANTHER" id="PTHR45783:SF3">
    <property type="entry name" value="KINESIN LIGHT CHAIN"/>
    <property type="match status" value="1"/>
</dbReference>
<dbReference type="GO" id="GO:0019894">
    <property type="term" value="F:kinesin binding"/>
    <property type="evidence" value="ECO:0007669"/>
    <property type="project" value="TreeGrafter"/>
</dbReference>
<accession>A0A286TU06</accession>
<dbReference type="InterPro" id="IPR002151">
    <property type="entry name" value="Kinesin_light"/>
</dbReference>
<evidence type="ECO:0000256" key="1">
    <source>
        <dbReference type="ARBA" id="ARBA00004245"/>
    </source>
</evidence>
<evidence type="ECO:0000256" key="9">
    <source>
        <dbReference type="ARBA" id="ARBA00023212"/>
    </source>
</evidence>
<dbReference type="GO" id="GO:0005871">
    <property type="term" value="C:kinesin complex"/>
    <property type="evidence" value="ECO:0007669"/>
    <property type="project" value="InterPro"/>
</dbReference>